<dbReference type="Pfam" id="PF01357">
    <property type="entry name" value="Expansin_C"/>
    <property type="match status" value="1"/>
</dbReference>
<name>A0ABD3K7X4_EUCGL</name>
<dbReference type="GO" id="GO:0009653">
    <property type="term" value="P:anatomical structure morphogenesis"/>
    <property type="evidence" value="ECO:0007669"/>
    <property type="project" value="UniProtKB-ARBA"/>
</dbReference>
<dbReference type="InterPro" id="IPR007117">
    <property type="entry name" value="Expansin_CBD"/>
</dbReference>
<keyword evidence="5" id="KW-0472">Membrane</keyword>
<keyword evidence="3 7" id="KW-0964">Secreted</keyword>
<dbReference type="Proteomes" id="UP001634007">
    <property type="component" value="Unassembled WGS sequence"/>
</dbReference>
<dbReference type="Gene3D" id="2.60.40.760">
    <property type="entry name" value="Expansin, cellulose-binding-like domain"/>
    <property type="match status" value="1"/>
</dbReference>
<comment type="similarity">
    <text evidence="1 7">Belongs to the expansin family. Expansin A subfamily.</text>
</comment>
<feature type="chain" id="PRO_5044533203" description="Expansin" evidence="7">
    <location>
        <begin position="25"/>
        <end position="253"/>
    </location>
</feature>
<evidence type="ECO:0000259" key="8">
    <source>
        <dbReference type="PROSITE" id="PS50842"/>
    </source>
</evidence>
<dbReference type="PRINTS" id="PR01226">
    <property type="entry name" value="EXPANSIN"/>
</dbReference>
<dbReference type="InterPro" id="IPR036908">
    <property type="entry name" value="RlpA-like_sf"/>
</dbReference>
<dbReference type="FunFam" id="2.60.40.760:FF:000001">
    <property type="entry name" value="Expansin"/>
    <property type="match status" value="1"/>
</dbReference>
<evidence type="ECO:0000256" key="3">
    <source>
        <dbReference type="ARBA" id="ARBA00022525"/>
    </source>
</evidence>
<dbReference type="InterPro" id="IPR007118">
    <property type="entry name" value="Expan_Lol_pI"/>
</dbReference>
<sequence>MSVYKVFLPLAMAMAMAMAMVVSAIDSNWYDAHATSYGDMGGGETMQGACGYGDLFKQGYGLETAALSTALFNDGLTCGACFEIFCTNAPQSCIPKAGSIIITATNFCPPNYTPNKPDAWCNPPLKHFDLSVKMFTKLAYYKAGIIPIRYRRVICSKQGGVKFEINGNPYFTLVLIYNVGGAGDVNAVKIKGSNTQWITMSRNWGQNWQTGTVLTGQSLSFQVTVSDGKTVEFDNAAPAGWQFGQTYDGGKNF</sequence>
<proteinExistence type="inferred from homology"/>
<keyword evidence="6 7" id="KW-0961">Cell wall biogenesis/degradation</keyword>
<dbReference type="AlphaFoldDB" id="A0ABD3K7X4"/>
<comment type="function">
    <text evidence="7">Causes loosening and extension of plant cell walls by disrupting non-covalent bonding between cellulose microfibrils and matrix glucans. No enzymatic activity has been found.</text>
</comment>
<dbReference type="Gene3D" id="2.40.40.10">
    <property type="entry name" value="RlpA-like domain"/>
    <property type="match status" value="1"/>
</dbReference>
<dbReference type="GO" id="GO:0016020">
    <property type="term" value="C:membrane"/>
    <property type="evidence" value="ECO:0007669"/>
    <property type="project" value="UniProtKB-SubCell"/>
</dbReference>
<dbReference type="EMBL" id="JBJKBG010000006">
    <property type="protein sequence ID" value="KAL3735407.1"/>
    <property type="molecule type" value="Genomic_DNA"/>
</dbReference>
<evidence type="ECO:0000256" key="2">
    <source>
        <dbReference type="ARBA" id="ARBA00022512"/>
    </source>
</evidence>
<dbReference type="Pfam" id="PF03330">
    <property type="entry name" value="DPBB_1"/>
    <property type="match status" value="1"/>
</dbReference>
<organism evidence="10 11">
    <name type="scientific">Eucalyptus globulus</name>
    <name type="common">Tasmanian blue gum</name>
    <dbReference type="NCBI Taxonomy" id="34317"/>
    <lineage>
        <taxon>Eukaryota</taxon>
        <taxon>Viridiplantae</taxon>
        <taxon>Streptophyta</taxon>
        <taxon>Embryophyta</taxon>
        <taxon>Tracheophyta</taxon>
        <taxon>Spermatophyta</taxon>
        <taxon>Magnoliopsida</taxon>
        <taxon>eudicotyledons</taxon>
        <taxon>Gunneridae</taxon>
        <taxon>Pentapetalae</taxon>
        <taxon>rosids</taxon>
        <taxon>malvids</taxon>
        <taxon>Myrtales</taxon>
        <taxon>Myrtaceae</taxon>
        <taxon>Myrtoideae</taxon>
        <taxon>Eucalypteae</taxon>
        <taxon>Eucalyptus</taxon>
    </lineage>
</organism>
<dbReference type="SUPFAM" id="SSF50685">
    <property type="entry name" value="Barwin-like endoglucanases"/>
    <property type="match status" value="1"/>
</dbReference>
<dbReference type="SUPFAM" id="SSF49590">
    <property type="entry name" value="PHL pollen allergen"/>
    <property type="match status" value="1"/>
</dbReference>
<dbReference type="PANTHER" id="PTHR31867">
    <property type="entry name" value="EXPANSIN-A15"/>
    <property type="match status" value="1"/>
</dbReference>
<gene>
    <name evidence="10" type="ORF">ACJRO7_024523</name>
</gene>
<feature type="domain" description="Expansin-like EG45" evidence="8">
    <location>
        <begin position="47"/>
        <end position="160"/>
    </location>
</feature>
<dbReference type="InterPro" id="IPR009009">
    <property type="entry name" value="RlpA-like_DPBB"/>
</dbReference>
<evidence type="ECO:0000256" key="1">
    <source>
        <dbReference type="ARBA" id="ARBA00005392"/>
    </source>
</evidence>
<dbReference type="InterPro" id="IPR002963">
    <property type="entry name" value="Expansin"/>
</dbReference>
<dbReference type="CDD" id="cd22274">
    <property type="entry name" value="DPBB_EXPA_N"/>
    <property type="match status" value="1"/>
</dbReference>
<keyword evidence="4 7" id="KW-0732">Signal</keyword>
<feature type="domain" description="Expansin-like CBD" evidence="9">
    <location>
        <begin position="170"/>
        <end position="249"/>
    </location>
</feature>
<dbReference type="GO" id="GO:0071555">
    <property type="term" value="P:cell wall organization"/>
    <property type="evidence" value="ECO:0007669"/>
    <property type="project" value="UniProtKB-KW"/>
</dbReference>
<comment type="caution">
    <text evidence="10">The sequence shown here is derived from an EMBL/GenBank/DDBJ whole genome shotgun (WGS) entry which is preliminary data.</text>
</comment>
<evidence type="ECO:0000256" key="7">
    <source>
        <dbReference type="RuleBase" id="RU365023"/>
    </source>
</evidence>
<evidence type="ECO:0000256" key="6">
    <source>
        <dbReference type="ARBA" id="ARBA00023316"/>
    </source>
</evidence>
<dbReference type="PRINTS" id="PR01225">
    <property type="entry name" value="EXPANSNFAMLY"/>
</dbReference>
<dbReference type="InterPro" id="IPR007112">
    <property type="entry name" value="Expansin/allergen_DPBB_dom"/>
</dbReference>
<accession>A0ABD3K7X4</accession>
<dbReference type="PROSITE" id="PS50843">
    <property type="entry name" value="EXPANSIN_CBD"/>
    <property type="match status" value="1"/>
</dbReference>
<evidence type="ECO:0000256" key="5">
    <source>
        <dbReference type="ARBA" id="ARBA00023136"/>
    </source>
</evidence>
<dbReference type="SMART" id="SM00837">
    <property type="entry name" value="DPBB_1"/>
    <property type="match status" value="1"/>
</dbReference>
<comment type="subcellular location">
    <subcellularLocation>
        <location evidence="7">Secreted</location>
        <location evidence="7">Cell wall</location>
    </subcellularLocation>
    <subcellularLocation>
        <location evidence="7">Membrane</location>
        <topology evidence="7">Peripheral membrane protein</topology>
    </subcellularLocation>
</comment>
<keyword evidence="2 7" id="KW-0134">Cell wall</keyword>
<dbReference type="InterPro" id="IPR036749">
    <property type="entry name" value="Expansin_CBD_sf"/>
</dbReference>
<evidence type="ECO:0000313" key="10">
    <source>
        <dbReference type="EMBL" id="KAL3735407.1"/>
    </source>
</evidence>
<dbReference type="PROSITE" id="PS50842">
    <property type="entry name" value="EXPANSIN_EG45"/>
    <property type="match status" value="1"/>
</dbReference>
<evidence type="ECO:0000259" key="9">
    <source>
        <dbReference type="PROSITE" id="PS50843"/>
    </source>
</evidence>
<keyword evidence="11" id="KW-1185">Reference proteome</keyword>
<protein>
    <recommendedName>
        <fullName evidence="7">Expansin</fullName>
    </recommendedName>
</protein>
<evidence type="ECO:0000256" key="4">
    <source>
        <dbReference type="ARBA" id="ARBA00022729"/>
    </source>
</evidence>
<reference evidence="10 11" key="1">
    <citation type="submission" date="2024-11" db="EMBL/GenBank/DDBJ databases">
        <title>Chromosome-level genome assembly of Eucalyptus globulus Labill. provides insights into its genome evolution.</title>
        <authorList>
            <person name="Li X."/>
        </authorList>
    </citation>
    <scope>NUCLEOTIDE SEQUENCE [LARGE SCALE GENOMIC DNA]</scope>
    <source>
        <strain evidence="10">CL2024</strain>
        <tissue evidence="10">Fresh tender leaves</tissue>
    </source>
</reference>
<evidence type="ECO:0000313" key="11">
    <source>
        <dbReference type="Proteomes" id="UP001634007"/>
    </source>
</evidence>
<feature type="signal peptide" evidence="7">
    <location>
        <begin position="1"/>
        <end position="24"/>
    </location>
</feature>